<reference evidence="2 3" key="1">
    <citation type="journal article" date="2022" name="Nat. Ecol. Evol.">
        <title>A masculinizing supergene underlies an exaggerated male reproductive morph in a spider.</title>
        <authorList>
            <person name="Hendrickx F."/>
            <person name="De Corte Z."/>
            <person name="Sonet G."/>
            <person name="Van Belleghem S.M."/>
            <person name="Kostlbacher S."/>
            <person name="Vangestel C."/>
        </authorList>
    </citation>
    <scope>NUCLEOTIDE SEQUENCE [LARGE SCALE GENOMIC DNA]</scope>
    <source>
        <strain evidence="2">W744_W776</strain>
    </source>
</reference>
<keyword evidence="3" id="KW-1185">Reference proteome</keyword>
<evidence type="ECO:0000256" key="1">
    <source>
        <dbReference type="SAM" id="MobiDB-lite"/>
    </source>
</evidence>
<gene>
    <name evidence="2" type="ORF">JTE90_016885</name>
</gene>
<name>A0AAV6UC59_9ARAC</name>
<sequence length="117" mass="13339">MPPIPKFIAINRLIEHYNLPIPIALEHPILLKMTNDRSPFPDTLPIVKPCSDLNKNSGRDTDRRKKRKVVENVEDSNVLIPIALQHPLKMTNDRSPFPDTLPIVKPCSDLNKNNTNE</sequence>
<dbReference type="Proteomes" id="UP000827092">
    <property type="component" value="Unassembled WGS sequence"/>
</dbReference>
<evidence type="ECO:0000313" key="2">
    <source>
        <dbReference type="EMBL" id="KAG8180871.1"/>
    </source>
</evidence>
<proteinExistence type="predicted"/>
<feature type="region of interest" description="Disordered" evidence="1">
    <location>
        <begin position="91"/>
        <end position="117"/>
    </location>
</feature>
<protein>
    <submittedName>
        <fullName evidence="2">Uncharacterized protein</fullName>
    </submittedName>
</protein>
<evidence type="ECO:0000313" key="3">
    <source>
        <dbReference type="Proteomes" id="UP000827092"/>
    </source>
</evidence>
<dbReference type="EMBL" id="JAFNEN010000545">
    <property type="protein sequence ID" value="KAG8180871.1"/>
    <property type="molecule type" value="Genomic_DNA"/>
</dbReference>
<accession>A0AAV6UC59</accession>
<dbReference type="AlphaFoldDB" id="A0AAV6UC59"/>
<comment type="caution">
    <text evidence="2">The sequence shown here is derived from an EMBL/GenBank/DDBJ whole genome shotgun (WGS) entry which is preliminary data.</text>
</comment>
<organism evidence="2 3">
    <name type="scientific">Oedothorax gibbosus</name>
    <dbReference type="NCBI Taxonomy" id="931172"/>
    <lineage>
        <taxon>Eukaryota</taxon>
        <taxon>Metazoa</taxon>
        <taxon>Ecdysozoa</taxon>
        <taxon>Arthropoda</taxon>
        <taxon>Chelicerata</taxon>
        <taxon>Arachnida</taxon>
        <taxon>Araneae</taxon>
        <taxon>Araneomorphae</taxon>
        <taxon>Entelegynae</taxon>
        <taxon>Araneoidea</taxon>
        <taxon>Linyphiidae</taxon>
        <taxon>Erigoninae</taxon>
        <taxon>Oedothorax</taxon>
    </lineage>
</organism>